<dbReference type="UniPathway" id="UPA00053">
    <property type="reaction ID" value="UER00086"/>
</dbReference>
<dbReference type="GO" id="GO:0019631">
    <property type="term" value="P:quinate catabolic process"/>
    <property type="evidence" value="ECO:0007669"/>
    <property type="project" value="TreeGrafter"/>
</dbReference>
<feature type="binding site" evidence="8 10">
    <location>
        <begin position="101"/>
        <end position="102"/>
    </location>
    <ligand>
        <name>substrate</name>
    </ligand>
</feature>
<dbReference type="InterPro" id="IPR001874">
    <property type="entry name" value="DHquinase_II"/>
</dbReference>
<evidence type="ECO:0000256" key="3">
    <source>
        <dbReference type="ARBA" id="ARBA00011037"/>
    </source>
</evidence>
<feature type="site" description="Transition state stabilizer" evidence="8 11">
    <location>
        <position position="18"/>
    </location>
</feature>
<dbReference type="InterPro" id="IPR018509">
    <property type="entry name" value="DHquinase_II_CS"/>
</dbReference>
<evidence type="ECO:0000256" key="4">
    <source>
        <dbReference type="ARBA" id="ARBA00011193"/>
    </source>
</evidence>
<dbReference type="Proteomes" id="UP000184440">
    <property type="component" value="Unassembled WGS sequence"/>
</dbReference>
<evidence type="ECO:0000256" key="11">
    <source>
        <dbReference type="PIRSR" id="PIRSR001399-3"/>
    </source>
</evidence>
<evidence type="ECO:0000256" key="5">
    <source>
        <dbReference type="ARBA" id="ARBA00012060"/>
    </source>
</evidence>
<keyword evidence="7 8" id="KW-0456">Lyase</keyword>
<evidence type="ECO:0000256" key="6">
    <source>
        <dbReference type="ARBA" id="ARBA00023141"/>
    </source>
</evidence>
<feature type="active site" description="Proton donor" evidence="8 9">
    <location>
        <position position="100"/>
    </location>
</feature>
<reference evidence="12 13" key="1">
    <citation type="submission" date="2016-11" db="EMBL/GenBank/DDBJ databases">
        <authorList>
            <person name="Jaros S."/>
            <person name="Januszkiewicz K."/>
            <person name="Wedrychowicz H."/>
        </authorList>
    </citation>
    <scope>NUCLEOTIDE SEQUENCE [LARGE SCALE GENOMIC DNA]</scope>
    <source>
        <strain evidence="12 13">DSM 46144</strain>
    </source>
</reference>
<evidence type="ECO:0000313" key="12">
    <source>
        <dbReference type="EMBL" id="SHN45031.1"/>
    </source>
</evidence>
<evidence type="ECO:0000256" key="8">
    <source>
        <dbReference type="HAMAP-Rule" id="MF_00169"/>
    </source>
</evidence>
<dbReference type="NCBIfam" id="TIGR01088">
    <property type="entry name" value="aroQ"/>
    <property type="match status" value="1"/>
</dbReference>
<gene>
    <name evidence="8" type="primary">aroQ</name>
    <name evidence="12" type="ORF">SAMN05443668_11170</name>
</gene>
<dbReference type="PIRSF" id="PIRSF001399">
    <property type="entry name" value="DHquinase_II"/>
    <property type="match status" value="1"/>
</dbReference>
<sequence length="142" mass="15416">MTRVYVLNGPNIGRLGTREPEIYGADTYDDLAALCVKTGAELGLDVVVRQTDAEHEMLGWLHAAADERAPVVLNPGAWTHYNIAVRDACAMLNAPLIEVHITNVHKREPFRHTSVISPVATGAIIGLGLTGYQLALRHIAAR</sequence>
<dbReference type="NCBIfam" id="NF003805">
    <property type="entry name" value="PRK05395.1-2"/>
    <property type="match status" value="1"/>
</dbReference>
<comment type="similarity">
    <text evidence="3 8">Belongs to the type-II 3-dehydroquinase family.</text>
</comment>
<evidence type="ECO:0000256" key="9">
    <source>
        <dbReference type="PIRSR" id="PIRSR001399-1"/>
    </source>
</evidence>
<dbReference type="Pfam" id="PF01220">
    <property type="entry name" value="DHquinase_II"/>
    <property type="match status" value="1"/>
</dbReference>
<dbReference type="NCBIfam" id="NF003807">
    <property type="entry name" value="PRK05395.1-4"/>
    <property type="match status" value="1"/>
</dbReference>
<evidence type="ECO:0000256" key="7">
    <source>
        <dbReference type="ARBA" id="ARBA00023239"/>
    </source>
</evidence>
<comment type="pathway">
    <text evidence="2 8">Metabolic intermediate biosynthesis; chorismate biosynthesis; chorismate from D-erythrose 4-phosphate and phosphoenolpyruvate: step 3/7.</text>
</comment>
<feature type="binding site" evidence="8 10">
    <location>
        <position position="111"/>
    </location>
    <ligand>
        <name>substrate</name>
    </ligand>
</feature>
<dbReference type="SUPFAM" id="SSF52304">
    <property type="entry name" value="Type II 3-dehydroquinate dehydratase"/>
    <property type="match status" value="1"/>
</dbReference>
<comment type="catalytic activity">
    <reaction evidence="1 8">
        <text>3-dehydroquinate = 3-dehydroshikimate + H2O</text>
        <dbReference type="Rhea" id="RHEA:21096"/>
        <dbReference type="ChEBI" id="CHEBI:15377"/>
        <dbReference type="ChEBI" id="CHEBI:16630"/>
        <dbReference type="ChEBI" id="CHEBI:32364"/>
        <dbReference type="EC" id="4.2.1.10"/>
    </reaction>
</comment>
<dbReference type="RefSeq" id="WP_073261712.1">
    <property type="nucleotide sequence ID" value="NZ_FRCS01000011.1"/>
</dbReference>
<protein>
    <recommendedName>
        <fullName evidence="5 8">3-dehydroquinate dehydratase</fullName>
        <shortName evidence="8">3-dehydroquinase</shortName>
        <ecNumber evidence="5 8">4.2.1.10</ecNumber>
    </recommendedName>
    <alternativeName>
        <fullName evidence="8">Type II DHQase</fullName>
    </alternativeName>
</protein>
<evidence type="ECO:0000313" key="13">
    <source>
        <dbReference type="Proteomes" id="UP000184440"/>
    </source>
</evidence>
<comment type="subunit">
    <text evidence="4 8">Homododecamer.</text>
</comment>
<dbReference type="GO" id="GO:0009423">
    <property type="term" value="P:chorismate biosynthetic process"/>
    <property type="evidence" value="ECO:0007669"/>
    <property type="project" value="UniProtKB-UniRule"/>
</dbReference>
<dbReference type="Gene3D" id="3.40.50.9100">
    <property type="entry name" value="Dehydroquinase, class II"/>
    <property type="match status" value="1"/>
</dbReference>
<dbReference type="EMBL" id="FRCS01000011">
    <property type="protein sequence ID" value="SHN45031.1"/>
    <property type="molecule type" value="Genomic_DNA"/>
</dbReference>
<dbReference type="GO" id="GO:0009073">
    <property type="term" value="P:aromatic amino acid family biosynthetic process"/>
    <property type="evidence" value="ECO:0007669"/>
    <property type="project" value="UniProtKB-KW"/>
</dbReference>
<feature type="binding site" evidence="8 10">
    <location>
        <position position="87"/>
    </location>
    <ligand>
        <name>substrate</name>
    </ligand>
</feature>
<evidence type="ECO:0000256" key="1">
    <source>
        <dbReference type="ARBA" id="ARBA00001864"/>
    </source>
</evidence>
<dbReference type="EC" id="4.2.1.10" evidence="5 8"/>
<dbReference type="PANTHER" id="PTHR21272:SF3">
    <property type="entry name" value="CATABOLIC 3-DEHYDROQUINASE"/>
    <property type="match status" value="1"/>
</dbReference>
<dbReference type="PROSITE" id="PS01029">
    <property type="entry name" value="DEHYDROQUINASE_II"/>
    <property type="match status" value="1"/>
</dbReference>
<keyword evidence="6 8" id="KW-0057">Aromatic amino acid biosynthesis</keyword>
<comment type="function">
    <text evidence="8">Catalyzes a trans-dehydration via an enolate intermediate.</text>
</comment>
<dbReference type="NCBIfam" id="NF003806">
    <property type="entry name" value="PRK05395.1-3"/>
    <property type="match status" value="1"/>
</dbReference>
<keyword evidence="13" id="KW-1185">Reference proteome</keyword>
<evidence type="ECO:0000256" key="2">
    <source>
        <dbReference type="ARBA" id="ARBA00004902"/>
    </source>
</evidence>
<feature type="binding site" evidence="8 10">
    <location>
        <position position="80"/>
    </location>
    <ligand>
        <name>substrate</name>
    </ligand>
</feature>
<feature type="active site" description="Proton acceptor" evidence="8 9">
    <location>
        <position position="23"/>
    </location>
</feature>
<organism evidence="12 13">
    <name type="scientific">Cryptosporangium aurantiacum</name>
    <dbReference type="NCBI Taxonomy" id="134849"/>
    <lineage>
        <taxon>Bacteria</taxon>
        <taxon>Bacillati</taxon>
        <taxon>Actinomycetota</taxon>
        <taxon>Actinomycetes</taxon>
        <taxon>Cryptosporangiales</taxon>
        <taxon>Cryptosporangiaceae</taxon>
        <taxon>Cryptosporangium</taxon>
    </lineage>
</organism>
<evidence type="ECO:0000256" key="10">
    <source>
        <dbReference type="PIRSR" id="PIRSR001399-2"/>
    </source>
</evidence>
<name>A0A1M7RFU2_9ACTN</name>
<dbReference type="InterPro" id="IPR036441">
    <property type="entry name" value="DHquinase_II_sf"/>
</dbReference>
<accession>A0A1M7RFU2</accession>
<dbReference type="HAMAP" id="MF_00169">
    <property type="entry name" value="AroQ"/>
    <property type="match status" value="1"/>
</dbReference>
<feature type="binding site" evidence="8 10">
    <location>
        <position position="74"/>
    </location>
    <ligand>
        <name>substrate</name>
    </ligand>
</feature>
<dbReference type="GO" id="GO:0003855">
    <property type="term" value="F:3-dehydroquinate dehydratase activity"/>
    <property type="evidence" value="ECO:0007669"/>
    <property type="project" value="UniProtKB-UniRule"/>
</dbReference>
<dbReference type="GO" id="GO:0008652">
    <property type="term" value="P:amino acid biosynthetic process"/>
    <property type="evidence" value="ECO:0007669"/>
    <property type="project" value="UniProtKB-KW"/>
</dbReference>
<dbReference type="STRING" id="134849.SAMN05443668_11170"/>
<dbReference type="CDD" id="cd00466">
    <property type="entry name" value="DHQase_II"/>
    <property type="match status" value="1"/>
</dbReference>
<proteinExistence type="inferred from homology"/>
<keyword evidence="8" id="KW-0028">Amino-acid biosynthesis</keyword>
<dbReference type="PANTHER" id="PTHR21272">
    <property type="entry name" value="CATABOLIC 3-DEHYDROQUINASE"/>
    <property type="match status" value="1"/>
</dbReference>
<dbReference type="AlphaFoldDB" id="A0A1M7RFU2"/>